<evidence type="ECO:0000256" key="8">
    <source>
        <dbReference type="SAM" id="Phobius"/>
    </source>
</evidence>
<keyword evidence="7 8" id="KW-0472">Membrane</keyword>
<evidence type="ECO:0000313" key="10">
    <source>
        <dbReference type="Proteomes" id="UP000224567"/>
    </source>
</evidence>
<evidence type="ECO:0000256" key="6">
    <source>
        <dbReference type="ARBA" id="ARBA00022989"/>
    </source>
</evidence>
<reference evidence="9 10" key="1">
    <citation type="journal article" date="2017" name="Genome Biol.">
        <title>New reference genome sequences of hot pepper reveal the massive evolution of plant disease-resistance genes by retroduplication.</title>
        <authorList>
            <person name="Kim S."/>
            <person name="Park J."/>
            <person name="Yeom S.I."/>
            <person name="Kim Y.M."/>
            <person name="Seo E."/>
            <person name="Kim K.T."/>
            <person name="Kim M.S."/>
            <person name="Lee J.M."/>
            <person name="Cheong K."/>
            <person name="Shin H.S."/>
            <person name="Kim S.B."/>
            <person name="Han K."/>
            <person name="Lee J."/>
            <person name="Park M."/>
            <person name="Lee H.A."/>
            <person name="Lee H.Y."/>
            <person name="Lee Y."/>
            <person name="Oh S."/>
            <person name="Lee J.H."/>
            <person name="Choi E."/>
            <person name="Choi E."/>
            <person name="Lee S.E."/>
            <person name="Jeon J."/>
            <person name="Kim H."/>
            <person name="Choi G."/>
            <person name="Song H."/>
            <person name="Lee J."/>
            <person name="Lee S.C."/>
            <person name="Kwon J.K."/>
            <person name="Lee H.Y."/>
            <person name="Koo N."/>
            <person name="Hong Y."/>
            <person name="Kim R.W."/>
            <person name="Kang W.H."/>
            <person name="Huh J.H."/>
            <person name="Kang B.C."/>
            <person name="Yang T.J."/>
            <person name="Lee Y.H."/>
            <person name="Bennetzen J.L."/>
            <person name="Choi D."/>
        </authorList>
    </citation>
    <scope>NUCLEOTIDE SEQUENCE [LARGE SCALE GENOMIC DNA]</scope>
    <source>
        <strain evidence="10">cv. PBC81</strain>
    </source>
</reference>
<evidence type="ECO:0000256" key="4">
    <source>
        <dbReference type="ARBA" id="ARBA00022677"/>
    </source>
</evidence>
<gene>
    <name evidence="9" type="ORF">CQW23_12902</name>
</gene>
<dbReference type="GO" id="GO:0012511">
    <property type="term" value="C:monolayer-surrounded lipid storage body"/>
    <property type="evidence" value="ECO:0007669"/>
    <property type="project" value="InterPro"/>
</dbReference>
<dbReference type="Proteomes" id="UP000224567">
    <property type="component" value="Unassembled WGS sequence"/>
</dbReference>
<dbReference type="GO" id="GO:0016020">
    <property type="term" value="C:membrane"/>
    <property type="evidence" value="ECO:0007669"/>
    <property type="project" value="UniProtKB-SubCell"/>
</dbReference>
<evidence type="ECO:0000256" key="5">
    <source>
        <dbReference type="ARBA" id="ARBA00022692"/>
    </source>
</evidence>
<protein>
    <submittedName>
        <fullName evidence="9">Oleosin 18.5 kDa</fullName>
    </submittedName>
</protein>
<dbReference type="AlphaFoldDB" id="A0A2G2WTY0"/>
<dbReference type="PANTHER" id="PTHR33203:SF36">
    <property type="entry name" value="OLEOSIN"/>
    <property type="match status" value="1"/>
</dbReference>
<evidence type="ECO:0000313" key="9">
    <source>
        <dbReference type="EMBL" id="PHT48694.1"/>
    </source>
</evidence>
<comment type="caution">
    <text evidence="9">The sequence shown here is derived from an EMBL/GenBank/DDBJ whole genome shotgun (WGS) entry which is preliminary data.</text>
</comment>
<dbReference type="GO" id="GO:0019915">
    <property type="term" value="P:lipid storage"/>
    <property type="evidence" value="ECO:0007669"/>
    <property type="project" value="TreeGrafter"/>
</dbReference>
<dbReference type="Pfam" id="PF01277">
    <property type="entry name" value="Oleosin"/>
    <property type="match status" value="1"/>
</dbReference>
<sequence length="90" mass="9529">MGQIQPAARHEEHKQLSRQVAKTTTVVTVGRSLMVLSGLTLVATVIVLLVATPLLVVFSLVLVPAAITVFMILGGLLAALGFCCDMHIFS</sequence>
<evidence type="ECO:0000256" key="2">
    <source>
        <dbReference type="ARBA" id="ARBA00004502"/>
    </source>
</evidence>
<dbReference type="OrthoDB" id="690239at2759"/>
<keyword evidence="6 8" id="KW-1133">Transmembrane helix</keyword>
<accession>A0A2G2WTY0</accession>
<keyword evidence="4" id="KW-0551">Lipid droplet</keyword>
<reference evidence="10" key="2">
    <citation type="journal article" date="2017" name="J. Anim. Genet.">
        <title>Multiple reference genome sequences of hot pepper reveal the massive evolution of plant disease resistance genes by retroduplication.</title>
        <authorList>
            <person name="Kim S."/>
            <person name="Park J."/>
            <person name="Yeom S.-I."/>
            <person name="Kim Y.-M."/>
            <person name="Seo E."/>
            <person name="Kim K.-T."/>
            <person name="Kim M.-S."/>
            <person name="Lee J.M."/>
            <person name="Cheong K."/>
            <person name="Shin H.-S."/>
            <person name="Kim S.-B."/>
            <person name="Han K."/>
            <person name="Lee J."/>
            <person name="Park M."/>
            <person name="Lee H.-A."/>
            <person name="Lee H.-Y."/>
            <person name="Lee Y."/>
            <person name="Oh S."/>
            <person name="Lee J.H."/>
            <person name="Choi E."/>
            <person name="Choi E."/>
            <person name="Lee S.E."/>
            <person name="Jeon J."/>
            <person name="Kim H."/>
            <person name="Choi G."/>
            <person name="Song H."/>
            <person name="Lee J."/>
            <person name="Lee S.-C."/>
            <person name="Kwon J.-K."/>
            <person name="Lee H.-Y."/>
            <person name="Koo N."/>
            <person name="Hong Y."/>
            <person name="Kim R.W."/>
            <person name="Kang W.-H."/>
            <person name="Huh J.H."/>
            <person name="Kang B.-C."/>
            <person name="Yang T.-J."/>
            <person name="Lee Y.-H."/>
            <person name="Bennetzen J.L."/>
            <person name="Choi D."/>
        </authorList>
    </citation>
    <scope>NUCLEOTIDE SEQUENCE [LARGE SCALE GENOMIC DNA]</scope>
    <source>
        <strain evidence="10">cv. PBC81</strain>
    </source>
</reference>
<evidence type="ECO:0000256" key="7">
    <source>
        <dbReference type="ARBA" id="ARBA00023136"/>
    </source>
</evidence>
<name>A0A2G2WTY0_CAPBA</name>
<organism evidence="9 10">
    <name type="scientific">Capsicum baccatum</name>
    <name type="common">Peruvian pepper</name>
    <dbReference type="NCBI Taxonomy" id="33114"/>
    <lineage>
        <taxon>Eukaryota</taxon>
        <taxon>Viridiplantae</taxon>
        <taxon>Streptophyta</taxon>
        <taxon>Embryophyta</taxon>
        <taxon>Tracheophyta</taxon>
        <taxon>Spermatophyta</taxon>
        <taxon>Magnoliopsida</taxon>
        <taxon>eudicotyledons</taxon>
        <taxon>Gunneridae</taxon>
        <taxon>Pentapetalae</taxon>
        <taxon>asterids</taxon>
        <taxon>lamiids</taxon>
        <taxon>Solanales</taxon>
        <taxon>Solanaceae</taxon>
        <taxon>Solanoideae</taxon>
        <taxon>Capsiceae</taxon>
        <taxon>Capsicum</taxon>
    </lineage>
</organism>
<evidence type="ECO:0000256" key="3">
    <source>
        <dbReference type="ARBA" id="ARBA00010858"/>
    </source>
</evidence>
<dbReference type="GO" id="GO:0048608">
    <property type="term" value="P:reproductive structure development"/>
    <property type="evidence" value="ECO:0007669"/>
    <property type="project" value="UniProtKB-ARBA"/>
</dbReference>
<dbReference type="EMBL" id="MLFT02000005">
    <property type="protein sequence ID" value="PHT48694.1"/>
    <property type="molecule type" value="Genomic_DNA"/>
</dbReference>
<dbReference type="PANTHER" id="PTHR33203">
    <property type="entry name" value="OLEOSIN"/>
    <property type="match status" value="1"/>
</dbReference>
<keyword evidence="10" id="KW-1185">Reference proteome</keyword>
<evidence type="ECO:0000256" key="1">
    <source>
        <dbReference type="ARBA" id="ARBA00004141"/>
    </source>
</evidence>
<feature type="transmembrane region" description="Helical" evidence="8">
    <location>
        <begin position="33"/>
        <end position="56"/>
    </location>
</feature>
<keyword evidence="5 8" id="KW-0812">Transmembrane</keyword>
<proteinExistence type="inferred from homology"/>
<dbReference type="GO" id="GO:0009791">
    <property type="term" value="P:post-embryonic development"/>
    <property type="evidence" value="ECO:0007669"/>
    <property type="project" value="UniProtKB-ARBA"/>
</dbReference>
<dbReference type="InterPro" id="IPR000136">
    <property type="entry name" value="Oleosin"/>
</dbReference>
<dbReference type="GO" id="GO:0005576">
    <property type="term" value="C:extracellular region"/>
    <property type="evidence" value="ECO:0007669"/>
    <property type="project" value="TreeGrafter"/>
</dbReference>
<comment type="similarity">
    <text evidence="3">Belongs to the oleosin family.</text>
</comment>
<dbReference type="STRING" id="33114.A0A2G2WTY0"/>
<comment type="subcellular location">
    <subcellularLocation>
        <location evidence="2">Lipid droplet</location>
    </subcellularLocation>
    <subcellularLocation>
        <location evidence="1">Membrane</location>
        <topology evidence="1">Multi-pass membrane protein</topology>
    </subcellularLocation>
</comment>
<feature type="transmembrane region" description="Helical" evidence="8">
    <location>
        <begin position="62"/>
        <end position="84"/>
    </location>
</feature>